<feature type="transmembrane region" description="Helical" evidence="1">
    <location>
        <begin position="20"/>
        <end position="46"/>
    </location>
</feature>
<evidence type="ECO:0000313" key="3">
    <source>
        <dbReference type="Proteomes" id="UP000009058"/>
    </source>
</evidence>
<dbReference type="EMBL" id="CM001231">
    <property type="protein sequence ID" value="EHA56913.1"/>
    <property type="molecule type" value="Genomic_DNA"/>
</dbReference>
<dbReference type="VEuPathDB" id="FungiDB:MGG_16174"/>
<evidence type="ECO:0000256" key="1">
    <source>
        <dbReference type="SAM" id="Phobius"/>
    </source>
</evidence>
<keyword evidence="1" id="KW-0812">Transmembrane</keyword>
<dbReference type="RefSeq" id="XP_003709525.1">
    <property type="nucleotide sequence ID" value="XM_003709477.1"/>
</dbReference>
<keyword evidence="1" id="KW-0472">Membrane</keyword>
<gene>
    <name evidence="2" type="ORF">MGG_16174</name>
</gene>
<dbReference type="HOGENOM" id="CLU_2979568_0_0_1"/>
<organism evidence="2 3">
    <name type="scientific">Pyricularia oryzae (strain 70-15 / ATCC MYA-4617 / FGSC 8958)</name>
    <name type="common">Rice blast fungus</name>
    <name type="synonym">Magnaporthe oryzae</name>
    <dbReference type="NCBI Taxonomy" id="242507"/>
    <lineage>
        <taxon>Eukaryota</taxon>
        <taxon>Fungi</taxon>
        <taxon>Dikarya</taxon>
        <taxon>Ascomycota</taxon>
        <taxon>Pezizomycotina</taxon>
        <taxon>Sordariomycetes</taxon>
        <taxon>Sordariomycetidae</taxon>
        <taxon>Magnaporthales</taxon>
        <taxon>Pyriculariaceae</taxon>
        <taxon>Pyricularia</taxon>
    </lineage>
</organism>
<dbReference type="Proteomes" id="UP000009058">
    <property type="component" value="Chromosome 1"/>
</dbReference>
<keyword evidence="3" id="KW-1185">Reference proteome</keyword>
<evidence type="ECO:0000313" key="2">
    <source>
        <dbReference type="EMBL" id="EHA56913.1"/>
    </source>
</evidence>
<dbReference type="SMR" id="G4MM28"/>
<sequence length="58" mass="6462">MPAQLKRKACLGYIRSPAGYMIATLAILLAFLVTKFAFDVLFCFLLRYESDGEGLRSA</sequence>
<keyword evidence="1" id="KW-1133">Transmembrane helix</keyword>
<reference evidence="2 3" key="1">
    <citation type="journal article" date="2005" name="Nature">
        <title>The genome sequence of the rice blast fungus Magnaporthe grisea.</title>
        <authorList>
            <person name="Dean R.A."/>
            <person name="Talbot N.J."/>
            <person name="Ebbole D.J."/>
            <person name="Farman M.L."/>
            <person name="Mitchell T.K."/>
            <person name="Orbach M.J."/>
            <person name="Thon M."/>
            <person name="Kulkarni R."/>
            <person name="Xu J.R."/>
            <person name="Pan H."/>
            <person name="Read N.D."/>
            <person name="Lee Y.H."/>
            <person name="Carbone I."/>
            <person name="Brown D."/>
            <person name="Oh Y.Y."/>
            <person name="Donofrio N."/>
            <person name="Jeong J.S."/>
            <person name="Soanes D.M."/>
            <person name="Djonovic S."/>
            <person name="Kolomiets E."/>
            <person name="Rehmeyer C."/>
            <person name="Li W."/>
            <person name="Harding M."/>
            <person name="Kim S."/>
            <person name="Lebrun M.H."/>
            <person name="Bohnert H."/>
            <person name="Coughlan S."/>
            <person name="Butler J."/>
            <person name="Calvo S."/>
            <person name="Ma L.J."/>
            <person name="Nicol R."/>
            <person name="Purcell S."/>
            <person name="Nusbaum C."/>
            <person name="Galagan J.E."/>
            <person name="Birren B.W."/>
        </authorList>
    </citation>
    <scope>NUCLEOTIDE SEQUENCE [LARGE SCALE GENOMIC DNA]</scope>
    <source>
        <strain evidence="3">70-15 / ATCC MYA-4617 / FGSC 8958</strain>
    </source>
</reference>
<dbReference type="KEGG" id="mgr:MGG_16174"/>
<reference key="2">
    <citation type="submission" date="2011-05" db="EMBL/GenBank/DDBJ databases">
        <title>The Genome Sequence of Magnaporthe oryzae 70-15.</title>
        <authorList>
            <consortium name="The Broad Institute Genome Sequencing Platform"/>
            <person name="Ma L.-J."/>
            <person name="Dead R."/>
            <person name="Young S.K."/>
            <person name="Zeng Q."/>
            <person name="Gargeya S."/>
            <person name="Fitzgerald M."/>
            <person name="Haas B."/>
            <person name="Abouelleil A."/>
            <person name="Alvarado L."/>
            <person name="Arachchi H.M."/>
            <person name="Berlin A."/>
            <person name="Brown A."/>
            <person name="Chapman S.B."/>
            <person name="Chen Z."/>
            <person name="Dunbar C."/>
            <person name="Freedman E."/>
            <person name="Gearin G."/>
            <person name="Gellesch M."/>
            <person name="Goldberg J."/>
            <person name="Griggs A."/>
            <person name="Gujja S."/>
            <person name="Heiman D."/>
            <person name="Howarth C."/>
            <person name="Larson L."/>
            <person name="Lui A."/>
            <person name="MacDonald P.J.P."/>
            <person name="Mehta T."/>
            <person name="Montmayeur A."/>
            <person name="Murphy C."/>
            <person name="Neiman D."/>
            <person name="Pearson M."/>
            <person name="Priest M."/>
            <person name="Roberts A."/>
            <person name="Saif S."/>
            <person name="Shea T."/>
            <person name="Shenoy N."/>
            <person name="Sisk P."/>
            <person name="Stolte C."/>
            <person name="Sykes S."/>
            <person name="Yandava C."/>
            <person name="Wortman J."/>
            <person name="Nusbaum C."/>
            <person name="Birren B."/>
        </authorList>
    </citation>
    <scope>NUCLEOTIDE SEQUENCE</scope>
    <source>
        <strain>70-15</strain>
    </source>
</reference>
<dbReference type="GeneID" id="12984539"/>
<proteinExistence type="predicted"/>
<name>G4MM28_PYRO7</name>
<accession>G4MM28</accession>
<dbReference type="InParanoid" id="G4MM28"/>
<dbReference type="AlphaFoldDB" id="G4MM28"/>
<protein>
    <submittedName>
        <fullName evidence="2">Uncharacterized protein</fullName>
    </submittedName>
</protein>